<comment type="caution">
    <text evidence="4">The sequence shown here is derived from an EMBL/GenBank/DDBJ whole genome shotgun (WGS) entry which is preliminary data.</text>
</comment>
<evidence type="ECO:0000256" key="2">
    <source>
        <dbReference type="ARBA" id="ARBA00023445"/>
    </source>
</evidence>
<dbReference type="InterPro" id="IPR001509">
    <property type="entry name" value="Epimerase_deHydtase"/>
</dbReference>
<evidence type="ECO:0000256" key="1">
    <source>
        <dbReference type="ARBA" id="ARBA00023002"/>
    </source>
</evidence>
<dbReference type="InterPro" id="IPR050425">
    <property type="entry name" value="NAD(P)_dehydrat-like"/>
</dbReference>
<dbReference type="GO" id="GO:0016616">
    <property type="term" value="F:oxidoreductase activity, acting on the CH-OH group of donors, NAD or NADP as acceptor"/>
    <property type="evidence" value="ECO:0007669"/>
    <property type="project" value="TreeGrafter"/>
</dbReference>
<evidence type="ECO:0000313" key="4">
    <source>
        <dbReference type="EMBL" id="KAG2181508.1"/>
    </source>
</evidence>
<dbReference type="Proteomes" id="UP000612746">
    <property type="component" value="Unassembled WGS sequence"/>
</dbReference>
<organism evidence="4 5">
    <name type="scientific">Umbelopsis vinacea</name>
    <dbReference type="NCBI Taxonomy" id="44442"/>
    <lineage>
        <taxon>Eukaryota</taxon>
        <taxon>Fungi</taxon>
        <taxon>Fungi incertae sedis</taxon>
        <taxon>Mucoromycota</taxon>
        <taxon>Mucoromycotina</taxon>
        <taxon>Umbelopsidomycetes</taxon>
        <taxon>Umbelopsidales</taxon>
        <taxon>Umbelopsidaceae</taxon>
        <taxon>Umbelopsis</taxon>
    </lineage>
</organism>
<gene>
    <name evidence="4" type="ORF">INT44_008323</name>
</gene>
<dbReference type="PANTHER" id="PTHR10366:SF562">
    <property type="entry name" value="ALDEHYDE REDUCTASE II (AFU_ORTHOLOGUE AFUA_1G11360)"/>
    <property type="match status" value="1"/>
</dbReference>
<comment type="similarity">
    <text evidence="2">Belongs to the NAD(P)-dependent epimerase/dehydratase family. Dihydroflavonol-4-reductase subfamily.</text>
</comment>
<dbReference type="InterPro" id="IPR036291">
    <property type="entry name" value="NAD(P)-bd_dom_sf"/>
</dbReference>
<dbReference type="Gene3D" id="3.40.50.720">
    <property type="entry name" value="NAD(P)-binding Rossmann-like Domain"/>
    <property type="match status" value="1"/>
</dbReference>
<dbReference type="EMBL" id="JAEPRA010000008">
    <property type="protein sequence ID" value="KAG2181508.1"/>
    <property type="molecule type" value="Genomic_DNA"/>
</dbReference>
<reference evidence="4" key="1">
    <citation type="submission" date="2020-12" db="EMBL/GenBank/DDBJ databases">
        <title>Metabolic potential, ecology and presence of endohyphal bacteria is reflected in genomic diversity of Mucoromycotina.</title>
        <authorList>
            <person name="Muszewska A."/>
            <person name="Okrasinska A."/>
            <person name="Steczkiewicz K."/>
            <person name="Drgas O."/>
            <person name="Orlowska M."/>
            <person name="Perlinska-Lenart U."/>
            <person name="Aleksandrzak-Piekarczyk T."/>
            <person name="Szatraj K."/>
            <person name="Zielenkiewicz U."/>
            <person name="Pilsyk S."/>
            <person name="Malc E."/>
            <person name="Mieczkowski P."/>
            <person name="Kruszewska J.S."/>
            <person name="Biernat P."/>
            <person name="Pawlowska J."/>
        </authorList>
    </citation>
    <scope>NUCLEOTIDE SEQUENCE</scope>
    <source>
        <strain evidence="4">WA0000051536</strain>
    </source>
</reference>
<feature type="domain" description="NAD-dependent epimerase/dehydratase" evidence="3">
    <location>
        <begin position="10"/>
        <end position="274"/>
    </location>
</feature>
<dbReference type="PANTHER" id="PTHR10366">
    <property type="entry name" value="NAD DEPENDENT EPIMERASE/DEHYDRATASE"/>
    <property type="match status" value="1"/>
</dbReference>
<sequence length="349" mass="38308">MSSLKPGSRVLVTGVTGYIGTHVADQLLKAGYVVIGTSRTASKAETVKKYFDATYGPGKFEIFEAGDLQQPGVFDDAVKDVDAIAHVASPVIFTPKDPFADVIDPAIKGTLSLLNSAHKYGKHVKHIVVTSSVASIMDPNRPAGHVYTEADWNDEAMKTIQRQTERGETFESRLAYRASKNEAERAIWKFREEKQPSFTLATILPSFVFGAILPPPTTTKAVDATSTPKMLIDYYTGESQDATFVAGSSSFVDVVDVAVAHVLALQNAQKADGQRYITSQGPFTKQEVMDILRREYPDRQNIIVKGEPGKYQPPTVIVDGSKVTRELGLQYTDFETVLLQTIESVKHLY</sequence>
<keyword evidence="5" id="KW-1185">Reference proteome</keyword>
<protein>
    <recommendedName>
        <fullName evidence="3">NAD-dependent epimerase/dehydratase domain-containing protein</fullName>
    </recommendedName>
</protein>
<proteinExistence type="inferred from homology"/>
<name>A0A8H7UIY6_9FUNG</name>
<keyword evidence="1" id="KW-0560">Oxidoreductase</keyword>
<dbReference type="Pfam" id="PF01370">
    <property type="entry name" value="Epimerase"/>
    <property type="match status" value="1"/>
</dbReference>
<evidence type="ECO:0000259" key="3">
    <source>
        <dbReference type="Pfam" id="PF01370"/>
    </source>
</evidence>
<dbReference type="OrthoDB" id="2735536at2759"/>
<dbReference type="SUPFAM" id="SSF51735">
    <property type="entry name" value="NAD(P)-binding Rossmann-fold domains"/>
    <property type="match status" value="1"/>
</dbReference>
<evidence type="ECO:0000313" key="5">
    <source>
        <dbReference type="Proteomes" id="UP000612746"/>
    </source>
</evidence>
<dbReference type="AlphaFoldDB" id="A0A8H7UIY6"/>
<accession>A0A8H7UIY6</accession>